<dbReference type="PANTHER" id="PTHR42693:SF42">
    <property type="entry name" value="ARYLSULFATASE G"/>
    <property type="match status" value="1"/>
</dbReference>
<name>A0ABX1VHT4_9PLAN</name>
<feature type="chain" id="PRO_5045696810" evidence="7">
    <location>
        <begin position="22"/>
        <end position="493"/>
    </location>
</feature>
<evidence type="ECO:0000256" key="6">
    <source>
        <dbReference type="ARBA" id="ARBA00022837"/>
    </source>
</evidence>
<reference evidence="9 10" key="1">
    <citation type="journal article" date="2020" name="Syst. Appl. Microbiol.">
        <title>Alienimonas chondri sp. nov., a novel planctomycete isolated from the biofilm of the red alga Chondrus crispus.</title>
        <authorList>
            <person name="Vitorino I."/>
            <person name="Albuquerque L."/>
            <person name="Wiegand S."/>
            <person name="Kallscheuer N."/>
            <person name="da Costa M.S."/>
            <person name="Lobo-da-Cunha A."/>
            <person name="Jogler C."/>
            <person name="Lage O.M."/>
        </authorList>
    </citation>
    <scope>NUCLEOTIDE SEQUENCE [LARGE SCALE GENOMIC DNA]</scope>
    <source>
        <strain evidence="9 10">LzC2</strain>
    </source>
</reference>
<dbReference type="GO" id="GO:0004065">
    <property type="term" value="F:arylsulfatase activity"/>
    <property type="evidence" value="ECO:0007669"/>
    <property type="project" value="UniProtKB-EC"/>
</dbReference>
<evidence type="ECO:0000259" key="8">
    <source>
        <dbReference type="Pfam" id="PF00884"/>
    </source>
</evidence>
<dbReference type="Proteomes" id="UP000609651">
    <property type="component" value="Unassembled WGS sequence"/>
</dbReference>
<evidence type="ECO:0000256" key="1">
    <source>
        <dbReference type="ARBA" id="ARBA00001913"/>
    </source>
</evidence>
<keyword evidence="3" id="KW-0479">Metal-binding</keyword>
<dbReference type="SUPFAM" id="SSF53649">
    <property type="entry name" value="Alkaline phosphatase-like"/>
    <property type="match status" value="1"/>
</dbReference>
<dbReference type="CDD" id="cd16144">
    <property type="entry name" value="ARS_like"/>
    <property type="match status" value="1"/>
</dbReference>
<sequence length="493" mass="53210">MLRLSLALVPMLFVVGNAAGASPRGDGEAGPPNVVLFLVDDLGANDLGCTGSTFYETPNIDALAASGTRFAQAYAACPVCSPTRASIMTGRHPVRVDITDWIPGARRKGRFQHVDDRNELALEEVTLAETLKEEGYGTFFAGKWHLGDEGHWPTEQGFDFNIGGNHKGSPPGGYYAPWTNPTLTARADGEYLTDRLSDETAAYVQNATGGEQGEAGKPFFAMLSFYNVHTPITADEQTVAGFEEAATRLEGETPVILEDGGGNEAASRGRQDLPAYASMVAAVDRAVGKVLNTLENQGVRDNTVVIFFSDNGGLCTLPRGRNGQTRIGPTSNLPLRSGKGWLYEGGVREPLIIAGPGVQAGQISQQVAFSTDLFPTVLDLCGLKARPELHVDGVSLAPVLNGSGDLEPRDLVWHYPHYHGSAWTPGASLRRGDWKVIEFYETDSAELYHLGKDPGELNDLSEERPEKLAELRTALRDWQREMNAKMPVEVGAK</sequence>
<dbReference type="InterPro" id="IPR050738">
    <property type="entry name" value="Sulfatase"/>
</dbReference>
<gene>
    <name evidence="9" type="primary">atsA_29</name>
    <name evidence="9" type="ORF">LzC2_29010</name>
</gene>
<accession>A0ABX1VHT4</accession>
<dbReference type="PROSITE" id="PS00149">
    <property type="entry name" value="SULFATASE_2"/>
    <property type="match status" value="1"/>
</dbReference>
<comment type="caution">
    <text evidence="9">The sequence shown here is derived from an EMBL/GenBank/DDBJ whole genome shotgun (WGS) entry which is preliminary data.</text>
</comment>
<dbReference type="Gene3D" id="3.30.1120.10">
    <property type="match status" value="1"/>
</dbReference>
<dbReference type="EC" id="3.1.6.1" evidence="9"/>
<evidence type="ECO:0000256" key="5">
    <source>
        <dbReference type="ARBA" id="ARBA00022801"/>
    </source>
</evidence>
<evidence type="ECO:0000313" key="10">
    <source>
        <dbReference type="Proteomes" id="UP000609651"/>
    </source>
</evidence>
<keyword evidence="4 7" id="KW-0732">Signal</keyword>
<dbReference type="PROSITE" id="PS00523">
    <property type="entry name" value="SULFATASE_1"/>
    <property type="match status" value="1"/>
</dbReference>
<evidence type="ECO:0000256" key="2">
    <source>
        <dbReference type="ARBA" id="ARBA00008779"/>
    </source>
</evidence>
<dbReference type="RefSeq" id="WP_171188187.1">
    <property type="nucleotide sequence ID" value="NZ_WTPX01000099.1"/>
</dbReference>
<dbReference type="EMBL" id="WTPX01000099">
    <property type="protein sequence ID" value="NNJ26807.1"/>
    <property type="molecule type" value="Genomic_DNA"/>
</dbReference>
<evidence type="ECO:0000256" key="3">
    <source>
        <dbReference type="ARBA" id="ARBA00022723"/>
    </source>
</evidence>
<comment type="cofactor">
    <cofactor evidence="1">
        <name>Ca(2+)</name>
        <dbReference type="ChEBI" id="CHEBI:29108"/>
    </cofactor>
</comment>
<dbReference type="InterPro" id="IPR017850">
    <property type="entry name" value="Alkaline_phosphatase_core_sf"/>
</dbReference>
<evidence type="ECO:0000256" key="7">
    <source>
        <dbReference type="SAM" id="SignalP"/>
    </source>
</evidence>
<protein>
    <submittedName>
        <fullName evidence="9">Arylsulfatase</fullName>
        <ecNumber evidence="9">3.1.6.1</ecNumber>
    </submittedName>
</protein>
<dbReference type="Gene3D" id="3.40.720.10">
    <property type="entry name" value="Alkaline Phosphatase, subunit A"/>
    <property type="match status" value="1"/>
</dbReference>
<keyword evidence="6" id="KW-0106">Calcium</keyword>
<dbReference type="InterPro" id="IPR024607">
    <property type="entry name" value="Sulfatase_CS"/>
</dbReference>
<keyword evidence="5 9" id="KW-0378">Hydrolase</keyword>
<organism evidence="9 10">
    <name type="scientific">Alienimonas chondri</name>
    <dbReference type="NCBI Taxonomy" id="2681879"/>
    <lineage>
        <taxon>Bacteria</taxon>
        <taxon>Pseudomonadati</taxon>
        <taxon>Planctomycetota</taxon>
        <taxon>Planctomycetia</taxon>
        <taxon>Planctomycetales</taxon>
        <taxon>Planctomycetaceae</taxon>
        <taxon>Alienimonas</taxon>
    </lineage>
</organism>
<proteinExistence type="inferred from homology"/>
<evidence type="ECO:0000256" key="4">
    <source>
        <dbReference type="ARBA" id="ARBA00022729"/>
    </source>
</evidence>
<comment type="similarity">
    <text evidence="2">Belongs to the sulfatase family.</text>
</comment>
<keyword evidence="10" id="KW-1185">Reference proteome</keyword>
<dbReference type="Pfam" id="PF00884">
    <property type="entry name" value="Sulfatase"/>
    <property type="match status" value="1"/>
</dbReference>
<dbReference type="PANTHER" id="PTHR42693">
    <property type="entry name" value="ARYLSULFATASE FAMILY MEMBER"/>
    <property type="match status" value="1"/>
</dbReference>
<feature type="signal peptide" evidence="7">
    <location>
        <begin position="1"/>
        <end position="21"/>
    </location>
</feature>
<feature type="domain" description="Sulfatase N-terminal" evidence="8">
    <location>
        <begin position="32"/>
        <end position="382"/>
    </location>
</feature>
<dbReference type="InterPro" id="IPR000917">
    <property type="entry name" value="Sulfatase_N"/>
</dbReference>
<evidence type="ECO:0000313" key="9">
    <source>
        <dbReference type="EMBL" id="NNJ26807.1"/>
    </source>
</evidence>